<keyword evidence="2" id="KW-0472">Membrane</keyword>
<keyword evidence="2" id="KW-1133">Transmembrane helix</keyword>
<proteinExistence type="predicted"/>
<feature type="transmembrane region" description="Helical" evidence="2">
    <location>
        <begin position="74"/>
        <end position="97"/>
    </location>
</feature>
<dbReference type="AlphaFoldDB" id="A0A836HVZ8"/>
<dbReference type="OrthoDB" id="268018at2759"/>
<keyword evidence="5" id="KW-1185">Reference proteome</keyword>
<evidence type="ECO:0000256" key="3">
    <source>
        <dbReference type="SAM" id="SignalP"/>
    </source>
</evidence>
<keyword evidence="2" id="KW-0812">Transmembrane</keyword>
<dbReference type="RefSeq" id="XP_067755303.1">
    <property type="nucleotide sequence ID" value="XM_067898859.1"/>
</dbReference>
<protein>
    <submittedName>
        <fullName evidence="4">Uncharacterized protein</fullName>
    </submittedName>
</protein>
<evidence type="ECO:0000313" key="4">
    <source>
        <dbReference type="EMBL" id="KAG5498549.1"/>
    </source>
</evidence>
<evidence type="ECO:0000313" key="5">
    <source>
        <dbReference type="Proteomes" id="UP000674318"/>
    </source>
</evidence>
<feature type="compositionally biased region" description="Polar residues" evidence="1">
    <location>
        <begin position="28"/>
        <end position="43"/>
    </location>
</feature>
<feature type="region of interest" description="Disordered" evidence="1">
    <location>
        <begin position="27"/>
        <end position="60"/>
    </location>
</feature>
<accession>A0A836HVZ8</accession>
<organism evidence="4 5">
    <name type="scientific">Porcisia hertigi</name>
    <dbReference type="NCBI Taxonomy" id="2761500"/>
    <lineage>
        <taxon>Eukaryota</taxon>
        <taxon>Discoba</taxon>
        <taxon>Euglenozoa</taxon>
        <taxon>Kinetoplastea</taxon>
        <taxon>Metakinetoplastina</taxon>
        <taxon>Trypanosomatida</taxon>
        <taxon>Trypanosomatidae</taxon>
        <taxon>Leishmaniinae</taxon>
        <taxon>Porcisia</taxon>
    </lineage>
</organism>
<evidence type="ECO:0000256" key="1">
    <source>
        <dbReference type="SAM" id="MobiDB-lite"/>
    </source>
</evidence>
<comment type="caution">
    <text evidence="4">The sequence shown here is derived from an EMBL/GenBank/DDBJ whole genome shotgun (WGS) entry which is preliminary data.</text>
</comment>
<feature type="signal peptide" evidence="3">
    <location>
        <begin position="1"/>
        <end position="19"/>
    </location>
</feature>
<gene>
    <name evidence="4" type="ORF">JKF63_02835</name>
</gene>
<name>A0A836HVZ8_9TRYP</name>
<dbReference type="KEGG" id="phet:94288936"/>
<sequence>MKFLARLVYVLLQAAAAGATAVVKDQRPQTSSDVTGSHHSSVASGDGGDQQSPPPPSSKSPFIDYKWSNVTLEFFVIFISVSVGVGLVALVVILCAYCRENKLLEASDDSSSEGVYSRTTSLSSNSCDSGSFFCEGQANATHRRQHARPPSTVSDETISMSREEVNDDTDWMESVVQGDTRFNEWHGFPPLLAHTSPSVSDNGAATVQSLSSRLSLACSRRGSYRKVR</sequence>
<dbReference type="EMBL" id="JAFJZO010000030">
    <property type="protein sequence ID" value="KAG5498549.1"/>
    <property type="molecule type" value="Genomic_DNA"/>
</dbReference>
<evidence type="ECO:0000256" key="2">
    <source>
        <dbReference type="SAM" id="Phobius"/>
    </source>
</evidence>
<reference evidence="4 5" key="1">
    <citation type="submission" date="2021-02" db="EMBL/GenBank/DDBJ databases">
        <title>Porcisia hertigi Genome sequencing and assembly.</title>
        <authorList>
            <person name="Almutairi H."/>
            <person name="Gatherer D."/>
        </authorList>
    </citation>
    <scope>NUCLEOTIDE SEQUENCE [LARGE SCALE GENOMIC DNA]</scope>
    <source>
        <strain evidence="4 5">C119</strain>
    </source>
</reference>
<dbReference type="GeneID" id="94288936"/>
<dbReference type="Proteomes" id="UP000674318">
    <property type="component" value="Unassembled WGS sequence"/>
</dbReference>
<feature type="chain" id="PRO_5032812098" evidence="3">
    <location>
        <begin position="20"/>
        <end position="228"/>
    </location>
</feature>
<keyword evidence="3" id="KW-0732">Signal</keyword>